<dbReference type="PANTHER" id="PTHR43520">
    <property type="entry name" value="ATP7, ISOFORM B"/>
    <property type="match status" value="1"/>
</dbReference>
<dbReference type="InterPro" id="IPR018303">
    <property type="entry name" value="ATPase_P-typ_P_site"/>
</dbReference>
<evidence type="ECO:0000256" key="5">
    <source>
        <dbReference type="ARBA" id="ARBA00023136"/>
    </source>
</evidence>
<sequence length="371" mass="39591">MQQPPSLSWWQRLAFLLTFQHPVHKYNPLTQAGPLSFDDEVELTSENKPRGLQTEGTGEATNASESEGAEGFPDEVMINTDLLQMGDVAPEVLHVDERLVSGEGRGVAKLAGQRVIGGSRNASHADAYIKVEVIGDASVLQTLLRLVNIGQQQQPPLQKAAETFAAYFIPVVLCITTVAVISWTIKVFGAADTLPLSPLQQMKQRLIELEQSEGISSRQQSLMLQRLHLEQQRQQHIESYSNFLRASGSLPPPSVSIVDATSVDDHAAAAAAAAACRLSGWVVTWDSLLFALRFGVAVCCAACPCAIGLAAPAAVAAATAAAAARGVFFKTGKSLETAARASLLVVDKTGTLTTGELRVRLVKPPVNTTCE</sequence>
<evidence type="ECO:0000256" key="8">
    <source>
        <dbReference type="SAM" id="SignalP"/>
    </source>
</evidence>
<keyword evidence="2 7" id="KW-0812">Transmembrane</keyword>
<dbReference type="GeneID" id="25475671"/>
<dbReference type="OrthoDB" id="347742at2759"/>
<dbReference type="Proteomes" id="UP000030754">
    <property type="component" value="Unassembled WGS sequence"/>
</dbReference>
<organism evidence="9 10">
    <name type="scientific">Eimeria necatrix</name>
    <dbReference type="NCBI Taxonomy" id="51315"/>
    <lineage>
        <taxon>Eukaryota</taxon>
        <taxon>Sar</taxon>
        <taxon>Alveolata</taxon>
        <taxon>Apicomplexa</taxon>
        <taxon>Conoidasida</taxon>
        <taxon>Coccidia</taxon>
        <taxon>Eucoccidiorida</taxon>
        <taxon>Eimeriorina</taxon>
        <taxon>Eimeriidae</taxon>
        <taxon>Eimeria</taxon>
    </lineage>
</organism>
<evidence type="ECO:0000256" key="3">
    <source>
        <dbReference type="ARBA" id="ARBA00022967"/>
    </source>
</evidence>
<dbReference type="GO" id="GO:0055070">
    <property type="term" value="P:copper ion homeostasis"/>
    <property type="evidence" value="ECO:0007669"/>
    <property type="project" value="TreeGrafter"/>
</dbReference>
<evidence type="ECO:0000256" key="2">
    <source>
        <dbReference type="ARBA" id="ARBA00022692"/>
    </source>
</evidence>
<evidence type="ECO:0000313" key="10">
    <source>
        <dbReference type="Proteomes" id="UP000030754"/>
    </source>
</evidence>
<gene>
    <name evidence="9" type="ORF">ENH_00055280</name>
</gene>
<keyword evidence="8" id="KW-0732">Signal</keyword>
<keyword evidence="3" id="KW-1278">Translocase</keyword>
<protein>
    <submittedName>
        <fullName evidence="9">Copper-transporting ATPase 1, related</fullName>
    </submittedName>
</protein>
<evidence type="ECO:0000313" key="9">
    <source>
        <dbReference type="EMBL" id="CDJ68557.1"/>
    </source>
</evidence>
<evidence type="ECO:0000256" key="7">
    <source>
        <dbReference type="SAM" id="Phobius"/>
    </source>
</evidence>
<dbReference type="RefSeq" id="XP_013437024.1">
    <property type="nucleotide sequence ID" value="XM_013581570.1"/>
</dbReference>
<feature type="chain" id="PRO_5004674047" evidence="8">
    <location>
        <begin position="26"/>
        <end position="371"/>
    </location>
</feature>
<dbReference type="GO" id="GO:0016020">
    <property type="term" value="C:membrane"/>
    <property type="evidence" value="ECO:0007669"/>
    <property type="project" value="UniProtKB-SubCell"/>
</dbReference>
<dbReference type="GO" id="GO:0005507">
    <property type="term" value="F:copper ion binding"/>
    <property type="evidence" value="ECO:0007669"/>
    <property type="project" value="TreeGrafter"/>
</dbReference>
<dbReference type="PROSITE" id="PS00154">
    <property type="entry name" value="ATPASE_E1_E2"/>
    <property type="match status" value="1"/>
</dbReference>
<reference evidence="9" key="2">
    <citation type="submission" date="2013-10" db="EMBL/GenBank/DDBJ databases">
        <authorList>
            <person name="Aslett M."/>
        </authorList>
    </citation>
    <scope>NUCLEOTIDE SEQUENCE [LARGE SCALE GENOMIC DNA]</scope>
    <source>
        <strain evidence="9">Houghton</strain>
    </source>
</reference>
<name>U6MWE9_9EIME</name>
<reference evidence="9" key="1">
    <citation type="submission" date="2013-10" db="EMBL/GenBank/DDBJ databases">
        <title>Genomic analysis of the causative agents of coccidiosis in chickens.</title>
        <authorList>
            <person name="Reid A.J."/>
            <person name="Blake D."/>
            <person name="Billington K."/>
            <person name="Browne H."/>
            <person name="Dunn M."/>
            <person name="Hung S."/>
            <person name="Kawahara F."/>
            <person name="Miranda-Saavedra D."/>
            <person name="Mourier T."/>
            <person name="Nagra H."/>
            <person name="Otto T.D."/>
            <person name="Rawlings N."/>
            <person name="Sanchez A."/>
            <person name="Sanders M."/>
            <person name="Subramaniam C."/>
            <person name="Tay Y."/>
            <person name="Dear P."/>
            <person name="Doerig C."/>
            <person name="Gruber A."/>
            <person name="Parkinson J."/>
            <person name="Shirley M."/>
            <person name="Wan K.L."/>
            <person name="Berriman M."/>
            <person name="Tomley F."/>
            <person name="Pain A."/>
        </authorList>
    </citation>
    <scope>NUCLEOTIDE SEQUENCE [LARGE SCALE GENOMIC DNA]</scope>
    <source>
        <strain evidence="9">Houghton</strain>
    </source>
</reference>
<evidence type="ECO:0000256" key="6">
    <source>
        <dbReference type="SAM" id="MobiDB-lite"/>
    </source>
</evidence>
<evidence type="ECO:0000256" key="4">
    <source>
        <dbReference type="ARBA" id="ARBA00022989"/>
    </source>
</evidence>
<dbReference type="VEuPathDB" id="ToxoDB:ENH_00055280"/>
<evidence type="ECO:0000256" key="1">
    <source>
        <dbReference type="ARBA" id="ARBA00004370"/>
    </source>
</evidence>
<dbReference type="PANTHER" id="PTHR43520:SF8">
    <property type="entry name" value="P-TYPE CU(+) TRANSPORTER"/>
    <property type="match status" value="1"/>
</dbReference>
<dbReference type="AlphaFoldDB" id="U6MWE9"/>
<feature type="region of interest" description="Disordered" evidence="6">
    <location>
        <begin position="46"/>
        <end position="72"/>
    </location>
</feature>
<dbReference type="GO" id="GO:0043682">
    <property type="term" value="F:P-type divalent copper transporter activity"/>
    <property type="evidence" value="ECO:0007669"/>
    <property type="project" value="TreeGrafter"/>
</dbReference>
<feature type="transmembrane region" description="Helical" evidence="7">
    <location>
        <begin position="164"/>
        <end position="185"/>
    </location>
</feature>
<keyword evidence="5 7" id="KW-0472">Membrane</keyword>
<accession>U6MWE9</accession>
<proteinExistence type="predicted"/>
<feature type="signal peptide" evidence="8">
    <location>
        <begin position="1"/>
        <end position="25"/>
    </location>
</feature>
<dbReference type="Gene3D" id="1.20.1110.10">
    <property type="entry name" value="Calcium-transporting ATPase, transmembrane domain"/>
    <property type="match status" value="1"/>
</dbReference>
<keyword evidence="4 7" id="KW-1133">Transmembrane helix</keyword>
<comment type="subcellular location">
    <subcellularLocation>
        <location evidence="1">Membrane</location>
    </subcellularLocation>
</comment>
<dbReference type="EMBL" id="HG725566">
    <property type="protein sequence ID" value="CDJ68557.1"/>
    <property type="molecule type" value="Genomic_DNA"/>
</dbReference>
<feature type="compositionally biased region" description="Polar residues" evidence="6">
    <location>
        <begin position="54"/>
        <end position="65"/>
    </location>
</feature>
<keyword evidence="10" id="KW-1185">Reference proteome</keyword>